<proteinExistence type="predicted"/>
<dbReference type="SUPFAM" id="SSF57756">
    <property type="entry name" value="Retrovirus zinc finger-like domains"/>
    <property type="match status" value="1"/>
</dbReference>
<feature type="domain" description="CCHC-type" evidence="3">
    <location>
        <begin position="275"/>
        <end position="290"/>
    </location>
</feature>
<reference evidence="14" key="2">
    <citation type="submission" date="2020-06" db="EMBL/GenBank/DDBJ databases">
        <title>A chromosome-scale genome assembly of Talaromyces rugulosus W13939.</title>
        <authorList>
            <person name="Wang B."/>
            <person name="Guo L."/>
            <person name="Ye K."/>
            <person name="Wang L."/>
        </authorList>
    </citation>
    <scope>NUCLEOTIDE SEQUENCE [LARGE SCALE GENOMIC DNA]</scope>
    <source>
        <strain evidence="14">W13939</strain>
    </source>
</reference>
<sequence>MQRMELLLTNMSARLSHVEGQVNNTTEPPMPEVPTDATPSVTPMYSANKPRHSLDHPDKYDDSDRSRYMQFVAILYAKLTVDAPAIGGPYEQLWYAYGRLAGKAQTKVYPWMRLHGNVNTVTPATLEAFFAHLNVLFEDHQLVEKANLELNRIRQGRTPFQDFISEFERILLLAGGQSWTDDVKISRLKTAINQEMRRATVGSDMPKQYEAFCERLHRVANDLEELKRIDNIQSRYKRNTSRPLTKGTSPDRGQPQVMDWTPAGLPINTVRTDNCFRCGKPGHIAQYCPEPAPLRRAPSPRNRGKKKHDTFTRISNTGVKENETESDTGSDSTSESKE</sequence>
<dbReference type="EMBL" id="CP055902">
    <property type="protein sequence ID" value="QKX62585.1"/>
    <property type="molecule type" value="Genomic_DNA"/>
</dbReference>
<dbReference type="EMBL" id="CP055902">
    <property type="protein sequence ID" value="QKX61696.1"/>
    <property type="molecule type" value="Genomic_DNA"/>
</dbReference>
<dbReference type="EMBL" id="CP055900">
    <property type="protein sequence ID" value="QKX59645.1"/>
    <property type="molecule type" value="Genomic_DNA"/>
</dbReference>
<feature type="region of interest" description="Disordered" evidence="2">
    <location>
        <begin position="21"/>
        <end position="61"/>
    </location>
</feature>
<evidence type="ECO:0000256" key="1">
    <source>
        <dbReference type="PROSITE-ProRule" id="PRU00047"/>
    </source>
</evidence>
<protein>
    <recommendedName>
        <fullName evidence="3">CCHC-type domain-containing protein</fullName>
    </recommendedName>
</protein>
<evidence type="ECO:0000259" key="3">
    <source>
        <dbReference type="PROSITE" id="PS50158"/>
    </source>
</evidence>
<dbReference type="PROSITE" id="PS50158">
    <property type="entry name" value="ZF_CCHC"/>
    <property type="match status" value="1"/>
</dbReference>
<evidence type="ECO:0000313" key="13">
    <source>
        <dbReference type="EMBL" id="QKX64365.1"/>
    </source>
</evidence>
<accession>A0A7H8QR25</accession>
<evidence type="ECO:0000313" key="14">
    <source>
        <dbReference type="Proteomes" id="UP000509510"/>
    </source>
</evidence>
<dbReference type="GeneID" id="55991035"/>
<gene>
    <name evidence="4" type="ORF">TRUGW13939_03532</name>
    <name evidence="5" type="ORF">TRUGW13939_05563</name>
    <name evidence="6" type="ORF">TRUGW13939_06782</name>
    <name evidence="7" type="ORF">TRUGW13939_08851</name>
    <name evidence="8" type="ORF">TRUGW13939_09746</name>
    <name evidence="9" type="ORF">TRUGW13939_09747</name>
    <name evidence="10" type="ORF">TRUGW13939_09764</name>
    <name evidence="11" type="ORF">TRUGW13939_10276</name>
    <name evidence="12" type="ORF">TRUGW13939_10599</name>
    <name evidence="13" type="ORF">TRUGW13939_11539</name>
</gene>
<evidence type="ECO:0000313" key="4">
    <source>
        <dbReference type="EMBL" id="QKX56427.1"/>
    </source>
</evidence>
<keyword evidence="1" id="KW-0862">Zinc</keyword>
<feature type="region of interest" description="Disordered" evidence="2">
    <location>
        <begin position="286"/>
        <end position="338"/>
    </location>
</feature>
<dbReference type="EMBL" id="CP055903">
    <property type="protein sequence ID" value="QKX63429.1"/>
    <property type="molecule type" value="Genomic_DNA"/>
</dbReference>
<dbReference type="EMBL" id="CP055902">
    <property type="protein sequence ID" value="QKX63108.1"/>
    <property type="molecule type" value="Genomic_DNA"/>
</dbReference>
<dbReference type="EMBL" id="CP055902">
    <property type="protein sequence ID" value="QKX62603.1"/>
    <property type="molecule type" value="Genomic_DNA"/>
</dbReference>
<dbReference type="InterPro" id="IPR036875">
    <property type="entry name" value="Znf_CCHC_sf"/>
</dbReference>
<dbReference type="EMBL" id="CP055902">
    <property type="protein sequence ID" value="QKX62586.1"/>
    <property type="molecule type" value="Genomic_DNA"/>
</dbReference>
<evidence type="ECO:0000313" key="8">
    <source>
        <dbReference type="EMBL" id="QKX62585.1"/>
    </source>
</evidence>
<organism evidence="4 14">
    <name type="scientific">Talaromyces rugulosus</name>
    <name type="common">Penicillium rugulosum</name>
    <dbReference type="NCBI Taxonomy" id="121627"/>
    <lineage>
        <taxon>Eukaryota</taxon>
        <taxon>Fungi</taxon>
        <taxon>Dikarya</taxon>
        <taxon>Ascomycota</taxon>
        <taxon>Pezizomycotina</taxon>
        <taxon>Eurotiomycetes</taxon>
        <taxon>Eurotiomycetidae</taxon>
        <taxon>Eurotiales</taxon>
        <taxon>Trichocomaceae</taxon>
        <taxon>Talaromyces</taxon>
        <taxon>Talaromyces sect. Islandici</taxon>
    </lineage>
</organism>
<dbReference type="EMBL" id="CP055903">
    <property type="protein sequence ID" value="QKX64365.1"/>
    <property type="molecule type" value="Genomic_DNA"/>
</dbReference>
<dbReference type="OrthoDB" id="4526134at2759"/>
<evidence type="ECO:0000256" key="2">
    <source>
        <dbReference type="SAM" id="MobiDB-lite"/>
    </source>
</evidence>
<dbReference type="Proteomes" id="UP000509510">
    <property type="component" value="Chromosome V"/>
</dbReference>
<dbReference type="KEGG" id="trg:TRUGW13939_03532"/>
<keyword evidence="14" id="KW-1185">Reference proteome</keyword>
<dbReference type="Gene3D" id="4.10.60.10">
    <property type="entry name" value="Zinc finger, CCHC-type"/>
    <property type="match status" value="1"/>
</dbReference>
<keyword evidence="1" id="KW-0863">Zinc-finger</keyword>
<evidence type="ECO:0000313" key="9">
    <source>
        <dbReference type="EMBL" id="QKX62586.1"/>
    </source>
</evidence>
<dbReference type="InterPro" id="IPR001878">
    <property type="entry name" value="Znf_CCHC"/>
</dbReference>
<dbReference type="AlphaFoldDB" id="A0A7H8QR25"/>
<reference evidence="4" key="1">
    <citation type="journal article" date="2020" name="Mol. Plant Microbe">
        <title>Chromosome-scale genome assembly of Talaromyces rugulosus W13939, a mycoparasitic fungus and promising biocontrol agent.</title>
        <authorList>
            <person name="Wang B."/>
            <person name="Guo L."/>
            <person name="Ye K."/>
            <person name="Wang L."/>
        </authorList>
    </citation>
    <scope>NUCLEOTIDE SEQUENCE</scope>
    <source>
        <strain evidence="4">W13939</strain>
    </source>
</reference>
<dbReference type="Pfam" id="PF00098">
    <property type="entry name" value="zf-CCHC"/>
    <property type="match status" value="1"/>
</dbReference>
<dbReference type="GO" id="GO:0003676">
    <property type="term" value="F:nucleic acid binding"/>
    <property type="evidence" value="ECO:0007669"/>
    <property type="project" value="InterPro"/>
</dbReference>
<dbReference type="EMBL" id="CP055899">
    <property type="protein sequence ID" value="QKX56427.1"/>
    <property type="molecule type" value="Genomic_DNA"/>
</dbReference>
<evidence type="ECO:0000313" key="5">
    <source>
        <dbReference type="EMBL" id="QKX58440.1"/>
    </source>
</evidence>
<evidence type="ECO:0000313" key="10">
    <source>
        <dbReference type="EMBL" id="QKX62603.1"/>
    </source>
</evidence>
<dbReference type="Proteomes" id="UP000509510">
    <property type="component" value="Chromosome VI"/>
</dbReference>
<dbReference type="GO" id="GO:0008270">
    <property type="term" value="F:zinc ion binding"/>
    <property type="evidence" value="ECO:0007669"/>
    <property type="project" value="UniProtKB-KW"/>
</dbReference>
<evidence type="ECO:0000313" key="7">
    <source>
        <dbReference type="EMBL" id="QKX61696.1"/>
    </source>
</evidence>
<dbReference type="RefSeq" id="XP_035342605.1">
    <property type="nucleotide sequence ID" value="XM_035486712.1"/>
</dbReference>
<dbReference type="EMBL" id="CP055900">
    <property type="protein sequence ID" value="QKX58440.1"/>
    <property type="molecule type" value="Genomic_DNA"/>
</dbReference>
<name>A0A7H8QR25_TALRU</name>
<keyword evidence="1" id="KW-0479">Metal-binding</keyword>
<feature type="compositionally biased region" description="Basic and acidic residues" evidence="2">
    <location>
        <begin position="52"/>
        <end position="61"/>
    </location>
</feature>
<evidence type="ECO:0000313" key="11">
    <source>
        <dbReference type="EMBL" id="QKX63108.1"/>
    </source>
</evidence>
<dbReference type="Proteomes" id="UP000509510">
    <property type="component" value="Chromosome II"/>
</dbReference>
<dbReference type="Proteomes" id="UP000509510">
    <property type="component" value="Chromosome III"/>
</dbReference>
<evidence type="ECO:0000313" key="6">
    <source>
        <dbReference type="EMBL" id="QKX59645.1"/>
    </source>
</evidence>
<feature type="region of interest" description="Disordered" evidence="2">
    <location>
        <begin position="237"/>
        <end position="258"/>
    </location>
</feature>
<feature type="compositionally biased region" description="Low complexity" evidence="2">
    <location>
        <begin position="327"/>
        <end position="338"/>
    </location>
</feature>
<dbReference type="SMART" id="SM00343">
    <property type="entry name" value="ZnF_C2HC"/>
    <property type="match status" value="1"/>
</dbReference>
<evidence type="ECO:0000313" key="12">
    <source>
        <dbReference type="EMBL" id="QKX63429.1"/>
    </source>
</evidence>